<keyword evidence="9" id="KW-1185">Reference proteome</keyword>
<evidence type="ECO:0000256" key="6">
    <source>
        <dbReference type="PROSITE-ProRule" id="PRU10137"/>
    </source>
</evidence>
<reference evidence="8 9" key="1">
    <citation type="journal article" date="2017" name="Int. J. Syst. Evol. Microbiol.">
        <title>Desulfovibrio senegalensis sp. nov., a mesophilic sulfate reducer isolated from marine sediment.</title>
        <authorList>
            <person name="Thioye A."/>
            <person name="Gam Z.B.A."/>
            <person name="Mbengue M."/>
            <person name="Cayol J.L."/>
            <person name="Joseph-Bartoli M."/>
            <person name="Toure-Kane C."/>
            <person name="Labat M."/>
        </authorList>
    </citation>
    <scope>NUCLEOTIDE SEQUENCE [LARGE SCALE GENOMIC DNA]</scope>
    <source>
        <strain evidence="8 9">DSM 101509</strain>
    </source>
</reference>
<evidence type="ECO:0000256" key="2">
    <source>
        <dbReference type="ARBA" id="ARBA00022908"/>
    </source>
</evidence>
<dbReference type="InterPro" id="IPR036162">
    <property type="entry name" value="Resolvase-like_N_sf"/>
</dbReference>
<dbReference type="SMART" id="SM00857">
    <property type="entry name" value="Resolvase"/>
    <property type="match status" value="1"/>
</dbReference>
<protein>
    <submittedName>
        <fullName evidence="8">Recombinase family protein</fullName>
    </submittedName>
</protein>
<dbReference type="CDD" id="cd00569">
    <property type="entry name" value="HTH_Hin_like"/>
    <property type="match status" value="1"/>
</dbReference>
<evidence type="ECO:0000313" key="9">
    <source>
        <dbReference type="Proteomes" id="UP000438699"/>
    </source>
</evidence>
<dbReference type="GO" id="GO:0003677">
    <property type="term" value="F:DNA binding"/>
    <property type="evidence" value="ECO:0007669"/>
    <property type="project" value="UniProtKB-KW"/>
</dbReference>
<evidence type="ECO:0000313" key="8">
    <source>
        <dbReference type="EMBL" id="KAB1443743.1"/>
    </source>
</evidence>
<dbReference type="PROSITE" id="PS51736">
    <property type="entry name" value="RECOMBINASES_3"/>
    <property type="match status" value="1"/>
</dbReference>
<dbReference type="RefSeq" id="WP_151150116.1">
    <property type="nucleotide sequence ID" value="NZ_WAIE01000001.1"/>
</dbReference>
<keyword evidence="2" id="KW-0229">DNA integration</keyword>
<dbReference type="Proteomes" id="UP000438699">
    <property type="component" value="Unassembled WGS sequence"/>
</dbReference>
<name>A0A6N6N785_9BACT</name>
<dbReference type="InterPro" id="IPR006118">
    <property type="entry name" value="Recombinase_CS"/>
</dbReference>
<dbReference type="PANTHER" id="PTHR30461:SF26">
    <property type="entry name" value="RESOLVASE HOMOLOG YNEB"/>
    <property type="match status" value="1"/>
</dbReference>
<feature type="domain" description="Resolvase/invertase-type recombinase catalytic" evidence="7">
    <location>
        <begin position="3"/>
        <end position="137"/>
    </location>
</feature>
<dbReference type="Pfam" id="PF00239">
    <property type="entry name" value="Resolvase"/>
    <property type="match status" value="1"/>
</dbReference>
<dbReference type="InterPro" id="IPR006120">
    <property type="entry name" value="Resolvase_HTH_dom"/>
</dbReference>
<dbReference type="GO" id="GO:0000150">
    <property type="term" value="F:DNA strand exchange activity"/>
    <property type="evidence" value="ECO:0007669"/>
    <property type="project" value="InterPro"/>
</dbReference>
<evidence type="ECO:0000256" key="1">
    <source>
        <dbReference type="ARBA" id="ARBA00009913"/>
    </source>
</evidence>
<gene>
    <name evidence="8" type="ORF">F8A88_05770</name>
</gene>
<dbReference type="InterPro" id="IPR009057">
    <property type="entry name" value="Homeodomain-like_sf"/>
</dbReference>
<dbReference type="InterPro" id="IPR006119">
    <property type="entry name" value="Resolv_N"/>
</dbReference>
<dbReference type="Gene3D" id="1.10.10.60">
    <property type="entry name" value="Homeodomain-like"/>
    <property type="match status" value="1"/>
</dbReference>
<sequence length="185" mass="21025">MSKHIGYIRVSTVDQNTDRQLEGVTLDKTYKEKISGATTKRPQLQACQDYLRDGDTLHVHSMDRLARSMRDIEDTVQELTQRGVTVKFHKEGWTFSAGKMDATQTLLFQVLGSVSQFERAIIRERQAEGIAKAKAAGKYKGRKPKLSQEQMEEIRKRCGEGEEKKALATEFSISRQTLYRVIAQG</sequence>
<keyword evidence="3" id="KW-0238">DNA-binding</keyword>
<dbReference type="Gene3D" id="3.40.50.1390">
    <property type="entry name" value="Resolvase, N-terminal catalytic domain"/>
    <property type="match status" value="1"/>
</dbReference>
<dbReference type="AlphaFoldDB" id="A0A6N6N785"/>
<comment type="similarity">
    <text evidence="1">Belongs to the site-specific recombinase resolvase family.</text>
</comment>
<dbReference type="SUPFAM" id="SSF53041">
    <property type="entry name" value="Resolvase-like"/>
    <property type="match status" value="1"/>
</dbReference>
<dbReference type="EMBL" id="WAIE01000001">
    <property type="protein sequence ID" value="KAB1443743.1"/>
    <property type="molecule type" value="Genomic_DNA"/>
</dbReference>
<organism evidence="8 9">
    <name type="scientific">Pseudodesulfovibrio senegalensis</name>
    <dbReference type="NCBI Taxonomy" id="1721087"/>
    <lineage>
        <taxon>Bacteria</taxon>
        <taxon>Pseudomonadati</taxon>
        <taxon>Thermodesulfobacteriota</taxon>
        <taxon>Desulfovibrionia</taxon>
        <taxon>Desulfovibrionales</taxon>
        <taxon>Desulfovibrionaceae</taxon>
    </lineage>
</organism>
<evidence type="ECO:0000256" key="5">
    <source>
        <dbReference type="PIRSR" id="PIRSR606118-50"/>
    </source>
</evidence>
<comment type="caution">
    <text evidence="8">The sequence shown here is derived from an EMBL/GenBank/DDBJ whole genome shotgun (WGS) entry which is preliminary data.</text>
</comment>
<dbReference type="CDD" id="cd03768">
    <property type="entry name" value="SR_ResInv"/>
    <property type="match status" value="1"/>
</dbReference>
<keyword evidence="4" id="KW-0233">DNA recombination</keyword>
<feature type="active site" description="O-(5'-phospho-DNA)-serine intermediate" evidence="5 6">
    <location>
        <position position="11"/>
    </location>
</feature>
<dbReference type="OrthoDB" id="114045at2"/>
<proteinExistence type="inferred from homology"/>
<evidence type="ECO:0000256" key="3">
    <source>
        <dbReference type="ARBA" id="ARBA00023125"/>
    </source>
</evidence>
<evidence type="ECO:0000259" key="7">
    <source>
        <dbReference type="PROSITE" id="PS51736"/>
    </source>
</evidence>
<dbReference type="PANTHER" id="PTHR30461">
    <property type="entry name" value="DNA-INVERTASE FROM LAMBDOID PROPHAGE"/>
    <property type="match status" value="1"/>
</dbReference>
<dbReference type="InterPro" id="IPR050639">
    <property type="entry name" value="SSR_resolvase"/>
</dbReference>
<dbReference type="GO" id="GO:0015074">
    <property type="term" value="P:DNA integration"/>
    <property type="evidence" value="ECO:0007669"/>
    <property type="project" value="UniProtKB-KW"/>
</dbReference>
<dbReference type="PROSITE" id="PS00397">
    <property type="entry name" value="RECOMBINASES_1"/>
    <property type="match status" value="1"/>
</dbReference>
<evidence type="ECO:0000256" key="4">
    <source>
        <dbReference type="ARBA" id="ARBA00023172"/>
    </source>
</evidence>
<dbReference type="Pfam" id="PF02796">
    <property type="entry name" value="HTH_7"/>
    <property type="match status" value="1"/>
</dbReference>
<dbReference type="SUPFAM" id="SSF46689">
    <property type="entry name" value="Homeodomain-like"/>
    <property type="match status" value="1"/>
</dbReference>
<accession>A0A6N6N785</accession>